<keyword evidence="1" id="KW-0812">Transmembrane</keyword>
<keyword evidence="1" id="KW-0472">Membrane</keyword>
<dbReference type="AlphaFoldDB" id="A0A0N8P0S7"/>
<evidence type="ECO:0000256" key="1">
    <source>
        <dbReference type="SAM" id="Phobius"/>
    </source>
</evidence>
<dbReference type="Proteomes" id="UP000007801">
    <property type="component" value="Unassembled WGS sequence"/>
</dbReference>
<evidence type="ECO:0000256" key="2">
    <source>
        <dbReference type="SAM" id="SignalP"/>
    </source>
</evidence>
<name>A0A0N8P0S7_DROAN</name>
<feature type="chain" id="PRO_5006029010" evidence="2">
    <location>
        <begin position="21"/>
        <end position="183"/>
    </location>
</feature>
<feature type="signal peptide" evidence="2">
    <location>
        <begin position="1"/>
        <end position="20"/>
    </location>
</feature>
<gene>
    <name evidence="3" type="primary">Dana\GF27956</name>
    <name evidence="3" type="ORF">GF27956</name>
</gene>
<accession>A0A0N8P0S7</accession>
<protein>
    <submittedName>
        <fullName evidence="3">Uncharacterized protein, isoform A</fullName>
    </submittedName>
</protein>
<feature type="transmembrane region" description="Helical" evidence="1">
    <location>
        <begin position="163"/>
        <end position="182"/>
    </location>
</feature>
<evidence type="ECO:0000313" key="3">
    <source>
        <dbReference type="EMBL" id="KPU77956.1"/>
    </source>
</evidence>
<dbReference type="EMBL" id="CH902618">
    <property type="protein sequence ID" value="KPU77956.1"/>
    <property type="molecule type" value="Genomic_DNA"/>
</dbReference>
<keyword evidence="2" id="KW-0732">Signal</keyword>
<reference evidence="3 4" key="1">
    <citation type="journal article" date="2007" name="Nature">
        <title>Evolution of genes and genomes on the Drosophila phylogeny.</title>
        <authorList>
            <consortium name="Drosophila 12 Genomes Consortium"/>
            <person name="Clark A.G."/>
            <person name="Eisen M.B."/>
            <person name="Smith D.R."/>
            <person name="Bergman C.M."/>
            <person name="Oliver B."/>
            <person name="Markow T.A."/>
            <person name="Kaufman T.C."/>
            <person name="Kellis M."/>
            <person name="Gelbart W."/>
            <person name="Iyer V.N."/>
            <person name="Pollard D.A."/>
            <person name="Sackton T.B."/>
            <person name="Larracuente A.M."/>
            <person name="Singh N.D."/>
            <person name="Abad J.P."/>
            <person name="Abt D.N."/>
            <person name="Adryan B."/>
            <person name="Aguade M."/>
            <person name="Akashi H."/>
            <person name="Anderson W.W."/>
            <person name="Aquadro C.F."/>
            <person name="Ardell D.H."/>
            <person name="Arguello R."/>
            <person name="Artieri C.G."/>
            <person name="Barbash D.A."/>
            <person name="Barker D."/>
            <person name="Barsanti P."/>
            <person name="Batterham P."/>
            <person name="Batzoglou S."/>
            <person name="Begun D."/>
            <person name="Bhutkar A."/>
            <person name="Blanco E."/>
            <person name="Bosak S.A."/>
            <person name="Bradley R.K."/>
            <person name="Brand A.D."/>
            <person name="Brent M.R."/>
            <person name="Brooks A.N."/>
            <person name="Brown R.H."/>
            <person name="Butlin R.K."/>
            <person name="Caggese C."/>
            <person name="Calvi B.R."/>
            <person name="Bernardo de Carvalho A."/>
            <person name="Caspi A."/>
            <person name="Castrezana S."/>
            <person name="Celniker S.E."/>
            <person name="Chang J.L."/>
            <person name="Chapple C."/>
            <person name="Chatterji S."/>
            <person name="Chinwalla A."/>
            <person name="Civetta A."/>
            <person name="Clifton S.W."/>
            <person name="Comeron J.M."/>
            <person name="Costello J.C."/>
            <person name="Coyne J.A."/>
            <person name="Daub J."/>
            <person name="David R.G."/>
            <person name="Delcher A.L."/>
            <person name="Delehaunty K."/>
            <person name="Do C.B."/>
            <person name="Ebling H."/>
            <person name="Edwards K."/>
            <person name="Eickbush T."/>
            <person name="Evans J.D."/>
            <person name="Filipski A."/>
            <person name="Findeiss S."/>
            <person name="Freyhult E."/>
            <person name="Fulton L."/>
            <person name="Fulton R."/>
            <person name="Garcia A.C."/>
            <person name="Gardiner A."/>
            <person name="Garfield D.A."/>
            <person name="Garvin B.E."/>
            <person name="Gibson G."/>
            <person name="Gilbert D."/>
            <person name="Gnerre S."/>
            <person name="Godfrey J."/>
            <person name="Good R."/>
            <person name="Gotea V."/>
            <person name="Gravely B."/>
            <person name="Greenberg A.J."/>
            <person name="Griffiths-Jones S."/>
            <person name="Gross S."/>
            <person name="Guigo R."/>
            <person name="Gustafson E.A."/>
            <person name="Haerty W."/>
            <person name="Hahn M.W."/>
            <person name="Halligan D.L."/>
            <person name="Halpern A.L."/>
            <person name="Halter G.M."/>
            <person name="Han M.V."/>
            <person name="Heger A."/>
            <person name="Hillier L."/>
            <person name="Hinrichs A.S."/>
            <person name="Holmes I."/>
            <person name="Hoskins R.A."/>
            <person name="Hubisz M.J."/>
            <person name="Hultmark D."/>
            <person name="Huntley M.A."/>
            <person name="Jaffe D.B."/>
            <person name="Jagadeeshan S."/>
            <person name="Jeck W.R."/>
            <person name="Johnson J."/>
            <person name="Jones C.D."/>
            <person name="Jordan W.C."/>
            <person name="Karpen G.H."/>
            <person name="Kataoka E."/>
            <person name="Keightley P.D."/>
            <person name="Kheradpour P."/>
            <person name="Kirkness E.F."/>
            <person name="Koerich L.B."/>
            <person name="Kristiansen K."/>
            <person name="Kudrna D."/>
            <person name="Kulathinal R.J."/>
            <person name="Kumar S."/>
            <person name="Kwok R."/>
            <person name="Lander E."/>
            <person name="Langley C.H."/>
            <person name="Lapoint R."/>
            <person name="Lazzaro B.P."/>
            <person name="Lee S.J."/>
            <person name="Levesque L."/>
            <person name="Li R."/>
            <person name="Lin C.F."/>
            <person name="Lin M.F."/>
            <person name="Lindblad-Toh K."/>
            <person name="Llopart A."/>
            <person name="Long M."/>
            <person name="Low L."/>
            <person name="Lozovsky E."/>
            <person name="Lu J."/>
            <person name="Luo M."/>
            <person name="Machado C.A."/>
            <person name="Makalowski W."/>
            <person name="Marzo M."/>
            <person name="Matsuda M."/>
            <person name="Matzkin L."/>
            <person name="McAllister B."/>
            <person name="McBride C.S."/>
            <person name="McKernan B."/>
            <person name="McKernan K."/>
            <person name="Mendez-Lago M."/>
            <person name="Minx P."/>
            <person name="Mollenhauer M.U."/>
            <person name="Montooth K."/>
            <person name="Mount S.M."/>
            <person name="Mu X."/>
            <person name="Myers E."/>
            <person name="Negre B."/>
            <person name="Newfeld S."/>
            <person name="Nielsen R."/>
            <person name="Noor M.A."/>
            <person name="O'Grady P."/>
            <person name="Pachter L."/>
            <person name="Papaceit M."/>
            <person name="Parisi M.J."/>
            <person name="Parisi M."/>
            <person name="Parts L."/>
            <person name="Pedersen J.S."/>
            <person name="Pesole G."/>
            <person name="Phillippy A.M."/>
            <person name="Ponting C.P."/>
            <person name="Pop M."/>
            <person name="Porcelli D."/>
            <person name="Powell J.R."/>
            <person name="Prohaska S."/>
            <person name="Pruitt K."/>
            <person name="Puig M."/>
            <person name="Quesneville H."/>
            <person name="Ram K.R."/>
            <person name="Rand D."/>
            <person name="Rasmussen M.D."/>
            <person name="Reed L.K."/>
            <person name="Reenan R."/>
            <person name="Reily A."/>
            <person name="Remington K.A."/>
            <person name="Rieger T.T."/>
            <person name="Ritchie M.G."/>
            <person name="Robin C."/>
            <person name="Rogers Y.H."/>
            <person name="Rohde C."/>
            <person name="Rozas J."/>
            <person name="Rubenfield M.J."/>
            <person name="Ruiz A."/>
            <person name="Russo S."/>
            <person name="Salzberg S.L."/>
            <person name="Sanchez-Gracia A."/>
            <person name="Saranga D.J."/>
            <person name="Sato H."/>
            <person name="Schaeffer S.W."/>
            <person name="Schatz M.C."/>
            <person name="Schlenke T."/>
            <person name="Schwartz R."/>
            <person name="Segarra C."/>
            <person name="Singh R.S."/>
            <person name="Sirot L."/>
            <person name="Sirota M."/>
            <person name="Sisneros N.B."/>
            <person name="Smith C.D."/>
            <person name="Smith T.F."/>
            <person name="Spieth J."/>
            <person name="Stage D.E."/>
            <person name="Stark A."/>
            <person name="Stephan W."/>
            <person name="Strausberg R.L."/>
            <person name="Strempel S."/>
            <person name="Sturgill D."/>
            <person name="Sutton G."/>
            <person name="Sutton G.G."/>
            <person name="Tao W."/>
            <person name="Teichmann S."/>
            <person name="Tobari Y.N."/>
            <person name="Tomimura Y."/>
            <person name="Tsolas J.M."/>
            <person name="Valente V.L."/>
            <person name="Venter E."/>
            <person name="Venter J.C."/>
            <person name="Vicario S."/>
            <person name="Vieira F.G."/>
            <person name="Vilella A.J."/>
            <person name="Villasante A."/>
            <person name="Walenz B."/>
            <person name="Wang J."/>
            <person name="Wasserman M."/>
            <person name="Watts T."/>
            <person name="Wilson D."/>
            <person name="Wilson R.K."/>
            <person name="Wing R.A."/>
            <person name="Wolfner M.F."/>
            <person name="Wong A."/>
            <person name="Wong G.K."/>
            <person name="Wu C.I."/>
            <person name="Wu G."/>
            <person name="Yamamoto D."/>
            <person name="Yang H.P."/>
            <person name="Yang S.P."/>
            <person name="Yorke J.A."/>
            <person name="Yoshida K."/>
            <person name="Zdobnov E."/>
            <person name="Zhang P."/>
            <person name="Zhang Y."/>
            <person name="Zimin A.V."/>
            <person name="Baldwin J."/>
            <person name="Abdouelleil A."/>
            <person name="Abdulkadir J."/>
            <person name="Abebe A."/>
            <person name="Abera B."/>
            <person name="Abreu J."/>
            <person name="Acer S.C."/>
            <person name="Aftuck L."/>
            <person name="Alexander A."/>
            <person name="An P."/>
            <person name="Anderson E."/>
            <person name="Anderson S."/>
            <person name="Arachi H."/>
            <person name="Azer M."/>
            <person name="Bachantsang P."/>
            <person name="Barry A."/>
            <person name="Bayul T."/>
            <person name="Berlin A."/>
            <person name="Bessette D."/>
            <person name="Bloom T."/>
            <person name="Blye J."/>
            <person name="Boguslavskiy L."/>
            <person name="Bonnet C."/>
            <person name="Boukhgalter B."/>
            <person name="Bourzgui I."/>
            <person name="Brown A."/>
            <person name="Cahill P."/>
            <person name="Channer S."/>
            <person name="Cheshatsang Y."/>
            <person name="Chuda L."/>
            <person name="Citroen M."/>
            <person name="Collymore A."/>
            <person name="Cooke P."/>
            <person name="Costello M."/>
            <person name="D'Aco K."/>
            <person name="Daza R."/>
            <person name="De Haan G."/>
            <person name="DeGray S."/>
            <person name="DeMaso C."/>
            <person name="Dhargay N."/>
            <person name="Dooley K."/>
            <person name="Dooley E."/>
            <person name="Doricent M."/>
            <person name="Dorje P."/>
            <person name="Dorjee K."/>
            <person name="Dupes A."/>
            <person name="Elong R."/>
            <person name="Falk J."/>
            <person name="Farina A."/>
            <person name="Faro S."/>
            <person name="Ferguson D."/>
            <person name="Fisher S."/>
            <person name="Foley C.D."/>
            <person name="Franke A."/>
            <person name="Friedrich D."/>
            <person name="Gadbois L."/>
            <person name="Gearin G."/>
            <person name="Gearin C.R."/>
            <person name="Giannoukos G."/>
            <person name="Goode T."/>
            <person name="Graham J."/>
            <person name="Grandbois E."/>
            <person name="Grewal S."/>
            <person name="Gyaltsen K."/>
            <person name="Hafez N."/>
            <person name="Hagos B."/>
            <person name="Hall J."/>
            <person name="Henson C."/>
            <person name="Hollinger A."/>
            <person name="Honan T."/>
            <person name="Huard M.D."/>
            <person name="Hughes L."/>
            <person name="Hurhula B."/>
            <person name="Husby M.E."/>
            <person name="Kamat A."/>
            <person name="Kanga B."/>
            <person name="Kashin S."/>
            <person name="Khazanovich D."/>
            <person name="Kisner P."/>
            <person name="Lance K."/>
            <person name="Lara M."/>
            <person name="Lee W."/>
            <person name="Lennon N."/>
            <person name="Letendre F."/>
            <person name="LeVine R."/>
            <person name="Lipovsky A."/>
            <person name="Liu X."/>
            <person name="Liu J."/>
            <person name="Liu S."/>
            <person name="Lokyitsang T."/>
            <person name="Lokyitsang Y."/>
            <person name="Lubonja R."/>
            <person name="Lui A."/>
            <person name="MacDonald P."/>
            <person name="Magnisalis V."/>
            <person name="Maru K."/>
            <person name="Matthews C."/>
            <person name="McCusker W."/>
            <person name="McDonough S."/>
            <person name="Mehta T."/>
            <person name="Meldrim J."/>
            <person name="Meneus L."/>
            <person name="Mihai O."/>
            <person name="Mihalev A."/>
            <person name="Mihova T."/>
            <person name="Mittelman R."/>
            <person name="Mlenga V."/>
            <person name="Montmayeur A."/>
            <person name="Mulrain L."/>
            <person name="Navidi A."/>
            <person name="Naylor J."/>
            <person name="Negash T."/>
            <person name="Nguyen T."/>
            <person name="Nguyen N."/>
            <person name="Nicol R."/>
            <person name="Norbu C."/>
            <person name="Norbu N."/>
            <person name="Novod N."/>
            <person name="O'Neill B."/>
            <person name="Osman S."/>
            <person name="Markiewicz E."/>
            <person name="Oyono O.L."/>
            <person name="Patti C."/>
            <person name="Phunkhang P."/>
            <person name="Pierre F."/>
            <person name="Priest M."/>
            <person name="Raghuraman S."/>
            <person name="Rege F."/>
            <person name="Reyes R."/>
            <person name="Rise C."/>
            <person name="Rogov P."/>
            <person name="Ross K."/>
            <person name="Ryan E."/>
            <person name="Settipalli S."/>
            <person name="Shea T."/>
            <person name="Sherpa N."/>
            <person name="Shi L."/>
            <person name="Shih D."/>
            <person name="Sparrow T."/>
            <person name="Spaulding J."/>
            <person name="Stalker J."/>
            <person name="Stange-Thomann N."/>
            <person name="Stavropoulos S."/>
            <person name="Stone C."/>
            <person name="Strader C."/>
            <person name="Tesfaye S."/>
            <person name="Thomson T."/>
            <person name="Thoulutsang Y."/>
            <person name="Thoulutsang D."/>
            <person name="Topham K."/>
            <person name="Topping I."/>
            <person name="Tsamla T."/>
            <person name="Vassiliev H."/>
            <person name="Vo A."/>
            <person name="Wangchuk T."/>
            <person name="Wangdi T."/>
            <person name="Weiand M."/>
            <person name="Wilkinson J."/>
            <person name="Wilson A."/>
            <person name="Yadav S."/>
            <person name="Young G."/>
            <person name="Yu Q."/>
            <person name="Zembek L."/>
            <person name="Zhong D."/>
            <person name="Zimmer A."/>
            <person name="Zwirko Z."/>
            <person name="Jaffe D.B."/>
            <person name="Alvarez P."/>
            <person name="Brockman W."/>
            <person name="Butler J."/>
            <person name="Chin C."/>
            <person name="Gnerre S."/>
            <person name="Grabherr M."/>
            <person name="Kleber M."/>
            <person name="Mauceli E."/>
            <person name="MacCallum I."/>
        </authorList>
    </citation>
    <scope>NUCLEOTIDE SEQUENCE [LARGE SCALE GENOMIC DNA]</scope>
    <source>
        <strain evidence="4">Tucson 14024-0371.13</strain>
    </source>
</reference>
<proteinExistence type="predicted"/>
<keyword evidence="4" id="KW-1185">Reference proteome</keyword>
<dbReference type="InParanoid" id="A0A0N8P0S7"/>
<keyword evidence="1" id="KW-1133">Transmembrane helix</keyword>
<evidence type="ECO:0000313" key="4">
    <source>
        <dbReference type="Proteomes" id="UP000007801"/>
    </source>
</evidence>
<organism evidence="3 4">
    <name type="scientific">Drosophila ananassae</name>
    <name type="common">Fruit fly</name>
    <dbReference type="NCBI Taxonomy" id="7217"/>
    <lineage>
        <taxon>Eukaryota</taxon>
        <taxon>Metazoa</taxon>
        <taxon>Ecdysozoa</taxon>
        <taxon>Arthropoda</taxon>
        <taxon>Hexapoda</taxon>
        <taxon>Insecta</taxon>
        <taxon>Pterygota</taxon>
        <taxon>Neoptera</taxon>
        <taxon>Endopterygota</taxon>
        <taxon>Diptera</taxon>
        <taxon>Brachycera</taxon>
        <taxon>Muscomorpha</taxon>
        <taxon>Ephydroidea</taxon>
        <taxon>Drosophilidae</taxon>
        <taxon>Drosophila</taxon>
        <taxon>Sophophora</taxon>
    </lineage>
</organism>
<sequence>MYNLVLRFFLLLVCFKWIVGQFCGNCSSENSGKCTIDETASYKCLNSEFLKSTFLLKIKSGVQFHPELKGSMVPEYNSDMSACFIDDFKFNPIENFSVCCVYSRERGCHLVVARKLENYIPCGLCRMPEFPNKPGGICPCKELYDTSRPLPLRSSSKISHCSINAFIFGFYVITIIKILFFGI</sequence>